<evidence type="ECO:0000313" key="1">
    <source>
        <dbReference type="EMBL" id="GBP63557.1"/>
    </source>
</evidence>
<name>A0A4C1XMP5_EUMVA</name>
<organism evidence="1 2">
    <name type="scientific">Eumeta variegata</name>
    <name type="common">Bagworm moth</name>
    <name type="synonym">Eumeta japonica</name>
    <dbReference type="NCBI Taxonomy" id="151549"/>
    <lineage>
        <taxon>Eukaryota</taxon>
        <taxon>Metazoa</taxon>
        <taxon>Ecdysozoa</taxon>
        <taxon>Arthropoda</taxon>
        <taxon>Hexapoda</taxon>
        <taxon>Insecta</taxon>
        <taxon>Pterygota</taxon>
        <taxon>Neoptera</taxon>
        <taxon>Endopterygota</taxon>
        <taxon>Lepidoptera</taxon>
        <taxon>Glossata</taxon>
        <taxon>Ditrysia</taxon>
        <taxon>Tineoidea</taxon>
        <taxon>Psychidae</taxon>
        <taxon>Oiketicinae</taxon>
        <taxon>Eumeta</taxon>
    </lineage>
</organism>
<accession>A0A4C1XMP5</accession>
<dbReference type="AlphaFoldDB" id="A0A4C1XMP5"/>
<dbReference type="Proteomes" id="UP000299102">
    <property type="component" value="Unassembled WGS sequence"/>
</dbReference>
<evidence type="ECO:0000313" key="2">
    <source>
        <dbReference type="Proteomes" id="UP000299102"/>
    </source>
</evidence>
<reference evidence="1 2" key="1">
    <citation type="journal article" date="2019" name="Commun. Biol.">
        <title>The bagworm genome reveals a unique fibroin gene that provides high tensile strength.</title>
        <authorList>
            <person name="Kono N."/>
            <person name="Nakamura H."/>
            <person name="Ohtoshi R."/>
            <person name="Tomita M."/>
            <person name="Numata K."/>
            <person name="Arakawa K."/>
        </authorList>
    </citation>
    <scope>NUCLEOTIDE SEQUENCE [LARGE SCALE GENOMIC DNA]</scope>
</reference>
<sequence length="130" mass="14218">MRSHTQNREGLKTNQDWIGNETESGIRSGMEKINEDGNIGKVLRSLVSSERPRACAAGKTPADSRIAANLKCPHVVSVITSECVALPEAANGRVSVIRRAFAPKWSPSPASIGVDFQTYHRHTWILTSVH</sequence>
<keyword evidence="2" id="KW-1185">Reference proteome</keyword>
<proteinExistence type="predicted"/>
<dbReference type="EMBL" id="BGZK01000872">
    <property type="protein sequence ID" value="GBP63557.1"/>
    <property type="molecule type" value="Genomic_DNA"/>
</dbReference>
<comment type="caution">
    <text evidence="1">The sequence shown here is derived from an EMBL/GenBank/DDBJ whole genome shotgun (WGS) entry which is preliminary data.</text>
</comment>
<gene>
    <name evidence="1" type="ORF">EVAR_61297_1</name>
</gene>
<protein>
    <submittedName>
        <fullName evidence="1">Uncharacterized protein</fullName>
    </submittedName>
</protein>